<evidence type="ECO:0000256" key="3">
    <source>
        <dbReference type="SAM" id="Phobius"/>
    </source>
</evidence>
<dbReference type="GO" id="GO:0046872">
    <property type="term" value="F:metal ion binding"/>
    <property type="evidence" value="ECO:0007669"/>
    <property type="project" value="InterPro"/>
</dbReference>
<feature type="domain" description="HMA" evidence="4">
    <location>
        <begin position="6"/>
        <end position="74"/>
    </location>
</feature>
<dbReference type="InterPro" id="IPR006121">
    <property type="entry name" value="HMA_dom"/>
</dbReference>
<reference evidence="5 6" key="1">
    <citation type="journal article" date="2018" name="Sci. Data">
        <title>The draft genome sequence of cork oak.</title>
        <authorList>
            <person name="Ramos A.M."/>
            <person name="Usie A."/>
            <person name="Barbosa P."/>
            <person name="Barros P.M."/>
            <person name="Capote T."/>
            <person name="Chaves I."/>
            <person name="Simoes F."/>
            <person name="Abreu I."/>
            <person name="Carrasquinho I."/>
            <person name="Faro C."/>
            <person name="Guimaraes J.B."/>
            <person name="Mendonca D."/>
            <person name="Nobrega F."/>
            <person name="Rodrigues L."/>
            <person name="Saibo N.J.M."/>
            <person name="Varela M.C."/>
            <person name="Egas C."/>
            <person name="Matos J."/>
            <person name="Miguel C.M."/>
            <person name="Oliveira M.M."/>
            <person name="Ricardo C.P."/>
            <person name="Goncalves S."/>
        </authorList>
    </citation>
    <scope>NUCLEOTIDE SEQUENCE [LARGE SCALE GENOMIC DNA]</scope>
    <source>
        <strain evidence="6">cv. HL8</strain>
    </source>
</reference>
<evidence type="ECO:0000313" key="6">
    <source>
        <dbReference type="Proteomes" id="UP000237347"/>
    </source>
</evidence>
<dbReference type="PANTHER" id="PTHR48085:SF3">
    <property type="entry name" value="INACTIVE CADMIUM_ZINC-TRANSPORTING ATPASE HMA3"/>
    <property type="match status" value="1"/>
</dbReference>
<dbReference type="SUPFAM" id="SSF55008">
    <property type="entry name" value="HMA, heavy metal-associated domain"/>
    <property type="match status" value="1"/>
</dbReference>
<comment type="subcellular location">
    <subcellularLocation>
        <location evidence="1">Membrane</location>
        <topology evidence="1">Multi-pass membrane protein</topology>
    </subcellularLocation>
</comment>
<evidence type="ECO:0000256" key="1">
    <source>
        <dbReference type="ARBA" id="ARBA00004141"/>
    </source>
</evidence>
<dbReference type="Gene3D" id="3.30.70.100">
    <property type="match status" value="1"/>
</dbReference>
<keyword evidence="6" id="KW-1185">Reference proteome</keyword>
<dbReference type="PANTHER" id="PTHR48085">
    <property type="entry name" value="CADMIUM/ZINC-TRANSPORTING ATPASE HMA2-RELATED"/>
    <property type="match status" value="1"/>
</dbReference>
<dbReference type="InterPro" id="IPR051014">
    <property type="entry name" value="Cation_Transport_ATPase_IB"/>
</dbReference>
<evidence type="ECO:0000259" key="4">
    <source>
        <dbReference type="PROSITE" id="PS50846"/>
    </source>
</evidence>
<comment type="caution">
    <text evidence="5">The sequence shown here is derived from an EMBL/GenBank/DDBJ whole genome shotgun (WGS) entry which is preliminary data.</text>
</comment>
<sequence>MAEELKKSYFEVLGLCCASEVALVERILKQLNGVQEISVILPTKTVVVHHTHVISDVTIGTSMKFFPYVKYVYHPLEWLALGAVIVGLPTLILRSIASIRNLTLNINILVLMAVIGTLALQDYWEAGTVVFLFSIAQWLETRASYKV</sequence>
<dbReference type="EMBL" id="PKMF04000623">
    <property type="protein sequence ID" value="KAK7823722.1"/>
    <property type="molecule type" value="Genomic_DNA"/>
</dbReference>
<dbReference type="CDD" id="cd00371">
    <property type="entry name" value="HMA"/>
    <property type="match status" value="1"/>
</dbReference>
<dbReference type="GO" id="GO:0016020">
    <property type="term" value="C:membrane"/>
    <property type="evidence" value="ECO:0007669"/>
    <property type="project" value="UniProtKB-SubCell"/>
</dbReference>
<feature type="transmembrane region" description="Helical" evidence="3">
    <location>
        <begin position="104"/>
        <end position="124"/>
    </location>
</feature>
<name>A0AAW0JAZ5_QUESU</name>
<protein>
    <submittedName>
        <fullName evidence="5">Cadmium/zinc-transporting atpase hma4</fullName>
    </submittedName>
</protein>
<dbReference type="Proteomes" id="UP000237347">
    <property type="component" value="Unassembled WGS sequence"/>
</dbReference>
<accession>A0AAW0JAZ5</accession>
<dbReference type="PROSITE" id="PS50846">
    <property type="entry name" value="HMA_2"/>
    <property type="match status" value="1"/>
</dbReference>
<feature type="transmembrane region" description="Helical" evidence="3">
    <location>
        <begin position="78"/>
        <end position="97"/>
    </location>
</feature>
<keyword evidence="3" id="KW-1133">Transmembrane helix</keyword>
<organism evidence="5 6">
    <name type="scientific">Quercus suber</name>
    <name type="common">Cork oak</name>
    <dbReference type="NCBI Taxonomy" id="58331"/>
    <lineage>
        <taxon>Eukaryota</taxon>
        <taxon>Viridiplantae</taxon>
        <taxon>Streptophyta</taxon>
        <taxon>Embryophyta</taxon>
        <taxon>Tracheophyta</taxon>
        <taxon>Spermatophyta</taxon>
        <taxon>Magnoliopsida</taxon>
        <taxon>eudicotyledons</taxon>
        <taxon>Gunneridae</taxon>
        <taxon>Pentapetalae</taxon>
        <taxon>rosids</taxon>
        <taxon>fabids</taxon>
        <taxon>Fagales</taxon>
        <taxon>Fagaceae</taxon>
        <taxon>Quercus</taxon>
    </lineage>
</organism>
<dbReference type="Pfam" id="PF00403">
    <property type="entry name" value="HMA"/>
    <property type="match status" value="1"/>
</dbReference>
<evidence type="ECO:0000313" key="5">
    <source>
        <dbReference type="EMBL" id="KAK7823722.1"/>
    </source>
</evidence>
<evidence type="ECO:0000256" key="2">
    <source>
        <dbReference type="ARBA" id="ARBA00006024"/>
    </source>
</evidence>
<dbReference type="GO" id="GO:0022857">
    <property type="term" value="F:transmembrane transporter activity"/>
    <property type="evidence" value="ECO:0007669"/>
    <property type="project" value="TreeGrafter"/>
</dbReference>
<dbReference type="AlphaFoldDB" id="A0AAW0JAZ5"/>
<keyword evidence="3" id="KW-0812">Transmembrane</keyword>
<comment type="similarity">
    <text evidence="2">Belongs to the cation transport ATPase (P-type) (TC 3.A.3) family. Type IB subfamily.</text>
</comment>
<dbReference type="InterPro" id="IPR036163">
    <property type="entry name" value="HMA_dom_sf"/>
</dbReference>
<gene>
    <name evidence="5" type="primary">HMA4_1</name>
    <name evidence="5" type="ORF">CFP56_035144</name>
</gene>
<proteinExistence type="inferred from homology"/>
<keyword evidence="3" id="KW-0472">Membrane</keyword>